<protein>
    <recommendedName>
        <fullName evidence="3">DUF4189 domain-containing protein</fullName>
    </recommendedName>
</protein>
<evidence type="ECO:0000313" key="2">
    <source>
        <dbReference type="Proteomes" id="UP001424459"/>
    </source>
</evidence>
<dbReference type="EMBL" id="BAABBR010000001">
    <property type="protein sequence ID" value="GAA4035485.1"/>
    <property type="molecule type" value="Genomic_DNA"/>
</dbReference>
<evidence type="ECO:0008006" key="3">
    <source>
        <dbReference type="Google" id="ProtNLM"/>
    </source>
</evidence>
<evidence type="ECO:0000313" key="1">
    <source>
        <dbReference type="EMBL" id="GAA4035485.1"/>
    </source>
</evidence>
<reference evidence="2" key="1">
    <citation type="journal article" date="2019" name="Int. J. Syst. Evol. Microbiol.">
        <title>The Global Catalogue of Microorganisms (GCM) 10K type strain sequencing project: providing services to taxonomists for standard genome sequencing and annotation.</title>
        <authorList>
            <consortium name="The Broad Institute Genomics Platform"/>
            <consortium name="The Broad Institute Genome Sequencing Center for Infectious Disease"/>
            <person name="Wu L."/>
            <person name="Ma J."/>
        </authorList>
    </citation>
    <scope>NUCLEOTIDE SEQUENCE [LARGE SCALE GENOMIC DNA]</scope>
    <source>
        <strain evidence="2">JCM 17564</strain>
    </source>
</reference>
<accession>A0ABP7U3R2</accession>
<dbReference type="RefSeq" id="WP_344696406.1">
    <property type="nucleotide sequence ID" value="NZ_BAABBR010000001.1"/>
</dbReference>
<name>A0ABP7U3R2_9SPHN</name>
<proteinExistence type="predicted"/>
<sequence>MIPVLVLGLAAASPTYGPETPKPIKKPAAVRAASDPCLDRTAEPGVILVCGKQEDFRIDPVVLEARKRLHNNLRPRPREKFADTTCKTVGPMGCIGQSSFEVFSALGAAVTMAQKLASGQNVGKMFVTEHDPSEYELYQEIKREKELADTGSAPPPQR</sequence>
<gene>
    <name evidence="1" type="ORF">GCM10022281_14850</name>
</gene>
<keyword evidence="2" id="KW-1185">Reference proteome</keyword>
<dbReference type="Proteomes" id="UP001424459">
    <property type="component" value="Unassembled WGS sequence"/>
</dbReference>
<organism evidence="1 2">
    <name type="scientific">Sphingomonas rosea</name>
    <dbReference type="NCBI Taxonomy" id="335605"/>
    <lineage>
        <taxon>Bacteria</taxon>
        <taxon>Pseudomonadati</taxon>
        <taxon>Pseudomonadota</taxon>
        <taxon>Alphaproteobacteria</taxon>
        <taxon>Sphingomonadales</taxon>
        <taxon>Sphingomonadaceae</taxon>
        <taxon>Sphingomonas</taxon>
    </lineage>
</organism>
<comment type="caution">
    <text evidence="1">The sequence shown here is derived from an EMBL/GenBank/DDBJ whole genome shotgun (WGS) entry which is preliminary data.</text>
</comment>